<evidence type="ECO:0000313" key="2">
    <source>
        <dbReference type="EMBL" id="TNM31758.1"/>
    </source>
</evidence>
<dbReference type="InterPro" id="IPR016181">
    <property type="entry name" value="Acyl_CoA_acyltransferase"/>
</dbReference>
<dbReference type="InterPro" id="IPR000182">
    <property type="entry name" value="GNAT_dom"/>
</dbReference>
<dbReference type="Gene3D" id="3.40.50.261">
    <property type="entry name" value="Succinyl-CoA synthetase domains"/>
    <property type="match status" value="2"/>
</dbReference>
<dbReference type="InterPro" id="IPR032875">
    <property type="entry name" value="Succ_CoA_lig_flav_dom"/>
</dbReference>
<gene>
    <name evidence="2" type="ORF">FH715_09470</name>
</gene>
<dbReference type="SMART" id="SM00881">
    <property type="entry name" value="CoA_binding"/>
    <property type="match status" value="1"/>
</dbReference>
<feature type="domain" description="N-acetyltransferase" evidence="1">
    <location>
        <begin position="25"/>
        <end position="188"/>
    </location>
</feature>
<keyword evidence="3" id="KW-1185">Reference proteome</keyword>
<dbReference type="Gene3D" id="3.30.470.20">
    <property type="entry name" value="ATP-grasp fold, B domain"/>
    <property type="match status" value="1"/>
</dbReference>
<dbReference type="AlphaFoldDB" id="A0A5C4V7E6"/>
<dbReference type="Pfam" id="PF13380">
    <property type="entry name" value="CoA_binding_2"/>
    <property type="match status" value="1"/>
</dbReference>
<dbReference type="Pfam" id="PF13549">
    <property type="entry name" value="ATP-grasp_5"/>
    <property type="match status" value="1"/>
</dbReference>
<dbReference type="GO" id="GO:0016747">
    <property type="term" value="F:acyltransferase activity, transferring groups other than amino-acyl groups"/>
    <property type="evidence" value="ECO:0007669"/>
    <property type="project" value="InterPro"/>
</dbReference>
<dbReference type="PANTHER" id="PTHR42793:SF1">
    <property type="entry name" value="PEPTIDYL-LYSINE N-ACETYLTRANSFERASE PATZ"/>
    <property type="match status" value="1"/>
</dbReference>
<evidence type="ECO:0000313" key="3">
    <source>
        <dbReference type="Proteomes" id="UP000311713"/>
    </source>
</evidence>
<dbReference type="Proteomes" id="UP000311713">
    <property type="component" value="Unassembled WGS sequence"/>
</dbReference>
<name>A0A5C4V7E6_9ACTN</name>
<dbReference type="InterPro" id="IPR036291">
    <property type="entry name" value="NAD(P)-bd_dom_sf"/>
</dbReference>
<dbReference type="PROSITE" id="PS51186">
    <property type="entry name" value="GNAT"/>
    <property type="match status" value="1"/>
</dbReference>
<dbReference type="OrthoDB" id="190266at2"/>
<evidence type="ECO:0000259" key="1">
    <source>
        <dbReference type="PROSITE" id="PS51186"/>
    </source>
</evidence>
<dbReference type="SUPFAM" id="SSF52210">
    <property type="entry name" value="Succinyl-CoA synthetase domains"/>
    <property type="match status" value="2"/>
</dbReference>
<dbReference type="SUPFAM" id="SSF56059">
    <property type="entry name" value="Glutathione synthetase ATP-binding domain-like"/>
    <property type="match status" value="1"/>
</dbReference>
<dbReference type="RefSeq" id="WP_139642882.1">
    <property type="nucleotide sequence ID" value="NZ_VDGT01000005.1"/>
</dbReference>
<dbReference type="SUPFAM" id="SSF51735">
    <property type="entry name" value="NAD(P)-binding Rossmann-fold domains"/>
    <property type="match status" value="1"/>
</dbReference>
<dbReference type="InterPro" id="IPR013815">
    <property type="entry name" value="ATP_grasp_subdomain_1"/>
</dbReference>
<dbReference type="Gene3D" id="3.40.50.720">
    <property type="entry name" value="NAD(P)-binding Rossmann-like Domain"/>
    <property type="match status" value="1"/>
</dbReference>
<dbReference type="GO" id="GO:0005524">
    <property type="term" value="F:ATP binding"/>
    <property type="evidence" value="ECO:0007669"/>
    <property type="project" value="InterPro"/>
</dbReference>
<dbReference type="InterPro" id="IPR016102">
    <property type="entry name" value="Succinyl-CoA_synth-like"/>
</dbReference>
<organism evidence="2 3">
    <name type="scientific">Streptomyces sedi</name>
    <dbReference type="NCBI Taxonomy" id="555059"/>
    <lineage>
        <taxon>Bacteria</taxon>
        <taxon>Bacillati</taxon>
        <taxon>Actinomycetota</taxon>
        <taxon>Actinomycetes</taxon>
        <taxon>Kitasatosporales</taxon>
        <taxon>Streptomycetaceae</taxon>
        <taxon>Streptomyces</taxon>
    </lineage>
</organism>
<dbReference type="Gene3D" id="3.30.1490.20">
    <property type="entry name" value="ATP-grasp fold, A domain"/>
    <property type="match status" value="1"/>
</dbReference>
<dbReference type="CDD" id="cd04301">
    <property type="entry name" value="NAT_SF"/>
    <property type="match status" value="1"/>
</dbReference>
<keyword evidence="2" id="KW-0808">Transferase</keyword>
<dbReference type="PANTHER" id="PTHR42793">
    <property type="entry name" value="COA BINDING DOMAIN CONTAINING PROTEIN"/>
    <property type="match status" value="1"/>
</dbReference>
<dbReference type="Pfam" id="PF00583">
    <property type="entry name" value="Acetyltransf_1"/>
    <property type="match status" value="1"/>
</dbReference>
<dbReference type="Gene3D" id="3.40.630.30">
    <property type="match status" value="1"/>
</dbReference>
<reference evidence="2 3" key="1">
    <citation type="submission" date="2019-06" db="EMBL/GenBank/DDBJ databases">
        <title>Draft genome of Streptomyces sedi sp. JCM16909.</title>
        <authorList>
            <person name="Klykleung N."/>
            <person name="Tanasupawat S."/>
            <person name="Kudo T."/>
            <person name="Yuki M."/>
            <person name="Ohkuma M."/>
        </authorList>
    </citation>
    <scope>NUCLEOTIDE SEQUENCE [LARGE SCALE GENOMIC DNA]</scope>
    <source>
        <strain evidence="2 3">JCM 16909</strain>
    </source>
</reference>
<dbReference type="InterPro" id="IPR003781">
    <property type="entry name" value="CoA-bd"/>
</dbReference>
<dbReference type="Pfam" id="PF13607">
    <property type="entry name" value="Succ_CoA_lig"/>
    <property type="match status" value="1"/>
</dbReference>
<sequence>MEATAQPAYPTQWEADVVLRDGGTAHIRPITPDDADRLVSFYERVSDESKFYRFFAPYPRLSDRDVHRFTHHDYVDRVGLAATVGDEFLATVRYDRIDRRGRAASPPADLAEVAFLVEDAHQGRGLASTLLEHIAAVARERGVRRFEAEVLPANRKMIKVFTDAGYSQRRSFADGAVRLTLDLAPTAESLAVMRAREQRAEARSVHRLLTPGSVAVVGAGRRPGGAGRTVLAGLLSGGFTGALYAVNRELPPDTRMLGGAPAFRSVREIPTAVDLAVLAVPAAEVAGALEDCAERGVQGLVVMAAGHTRAAQRALVRQARARGMRIVGPNAFGVINTAPGTRLNASHAPRLPAAGRIGLFTQSAPMGIAVLDELESRGGGLSTFVSAGNRADVSGNDVLQFWQDDERTRVALLYLESVGNPRKFTRLARRTARAGKPVVVVRGGRHSGGAPPLGHIVPASQAPEETVSALLRQAGVIEADTAVELVDIGLLLAQQPLPGGPRVAVVGNAQAVGLSAHDACRAQRLRPLPLTGPGDAADAAGFGAAVAAALADPGADAVLVALAPTVAGTLGADDLATALRAASARARGDKPVVVAQLALDELAGAIGARGIPTYPSAERAARALAQAVRHAEWLAGAARAGRAFEFQDLDRPAAARLLAEADGARAAGERRLPPEATAALLATYGIALVPGRPAPTAADAVAAAEELGYPVALRAAAPRPRHSAAPGTVRLDLATEAELRRAYAELTERLGDPSHSRPSVQRMAPRGVDTVVGATVDPTLGAVLSFGLAGPASELLGDIAHRSLPVTDRDVAGLVRAIRAAPILFGWRGSPPVDTGALEELLGRLGRLVDDHPQVSAVELDPVVVAERGVAVLSATVRVGPPPPRPDLGPRRLPAY</sequence>
<dbReference type="SUPFAM" id="SSF55729">
    <property type="entry name" value="Acyl-CoA N-acyltransferases (Nat)"/>
    <property type="match status" value="1"/>
</dbReference>
<protein>
    <submittedName>
        <fullName evidence="2">GNAT family N-acetyltransferase</fullName>
    </submittedName>
</protein>
<proteinExistence type="predicted"/>
<accession>A0A5C4V7E6</accession>
<dbReference type="EMBL" id="VDGT01000005">
    <property type="protein sequence ID" value="TNM31758.1"/>
    <property type="molecule type" value="Genomic_DNA"/>
</dbReference>
<comment type="caution">
    <text evidence="2">The sequence shown here is derived from an EMBL/GenBank/DDBJ whole genome shotgun (WGS) entry which is preliminary data.</text>
</comment>